<evidence type="ECO:0000313" key="3">
    <source>
        <dbReference type="Proteomes" id="UP001176961"/>
    </source>
</evidence>
<gene>
    <name evidence="2" type="ORF">CYNAS_LOCUS3916</name>
</gene>
<dbReference type="PANTHER" id="PTHR31389:SF4">
    <property type="entry name" value="LD39211P"/>
    <property type="match status" value="1"/>
</dbReference>
<keyword evidence="1" id="KW-0812">Transmembrane</keyword>
<dbReference type="Proteomes" id="UP001176961">
    <property type="component" value="Unassembled WGS sequence"/>
</dbReference>
<name>A0AA36DQN8_CYLNA</name>
<dbReference type="Pfam" id="PF07801">
    <property type="entry name" value="DUF1647"/>
    <property type="match status" value="1"/>
</dbReference>
<proteinExistence type="predicted"/>
<accession>A0AA36DQN8</accession>
<feature type="transmembrane region" description="Helical" evidence="1">
    <location>
        <begin position="7"/>
        <end position="28"/>
    </location>
</feature>
<evidence type="ECO:0000256" key="1">
    <source>
        <dbReference type="SAM" id="Phobius"/>
    </source>
</evidence>
<dbReference type="PANTHER" id="PTHR31389">
    <property type="entry name" value="LD39211P"/>
    <property type="match status" value="1"/>
</dbReference>
<keyword evidence="1" id="KW-1133">Transmembrane helix</keyword>
<keyword evidence="1" id="KW-0472">Membrane</keyword>
<dbReference type="InterPro" id="IPR012444">
    <property type="entry name" value="DUF1647"/>
</dbReference>
<dbReference type="EMBL" id="CATQJL010000001">
    <property type="protein sequence ID" value="CAJ0591933.1"/>
    <property type="molecule type" value="Genomic_DNA"/>
</dbReference>
<dbReference type="AlphaFoldDB" id="A0AA36DQN8"/>
<organism evidence="2 3">
    <name type="scientific">Cylicocyclus nassatus</name>
    <name type="common">Nematode worm</name>
    <dbReference type="NCBI Taxonomy" id="53992"/>
    <lineage>
        <taxon>Eukaryota</taxon>
        <taxon>Metazoa</taxon>
        <taxon>Ecdysozoa</taxon>
        <taxon>Nematoda</taxon>
        <taxon>Chromadorea</taxon>
        <taxon>Rhabditida</taxon>
        <taxon>Rhabditina</taxon>
        <taxon>Rhabditomorpha</taxon>
        <taxon>Strongyloidea</taxon>
        <taxon>Strongylidae</taxon>
        <taxon>Cylicocyclus</taxon>
    </lineage>
</organism>
<reference evidence="2" key="1">
    <citation type="submission" date="2023-07" db="EMBL/GenBank/DDBJ databases">
        <authorList>
            <consortium name="CYATHOMIX"/>
        </authorList>
    </citation>
    <scope>NUCLEOTIDE SEQUENCE</scope>
    <source>
        <strain evidence="2">N/A</strain>
    </source>
</reference>
<sequence length="398" mass="46189">MVLSRKLQVLIACAIFFLMYILIISSPATVVVDQPQTSYFLGNDGCSCTHKNVTYDFCYHLPKNWTIKGRRFNCSFSSHLEKLGLLSKAKVIDLMTEKMPTPMFVSAMSENHFMEGLNLIANIRRFWPRQRVIVYDLGLKPKTKKKLQEMCLVEVRRFPFKSYPHYVRQLKQYRWKPLLIAMMLKEFGALWYMDTSIRWKRDCRDSVYSEITCRSGLNRTFTRSPLTTVPINANCTKPAYMLHLPADHGIFPATHPGMYKYIPTDIDAIKKKSAMVHNAGFAFIVRTAEAMDLLKWYALCALEDECMAPHGAKRRCNFKNDRFNRYADCHRYDQSAINLLLANSYGYDIANYISNIGNGATIILQFRITDWRSWADVKVERVAKHDKPTQSELLLKIH</sequence>
<evidence type="ECO:0000313" key="2">
    <source>
        <dbReference type="EMBL" id="CAJ0591933.1"/>
    </source>
</evidence>
<comment type="caution">
    <text evidence="2">The sequence shown here is derived from an EMBL/GenBank/DDBJ whole genome shotgun (WGS) entry which is preliminary data.</text>
</comment>
<keyword evidence="3" id="KW-1185">Reference proteome</keyword>
<protein>
    <submittedName>
        <fullName evidence="2">Uncharacterized protein</fullName>
    </submittedName>
</protein>